<organism evidence="2 3">
    <name type="scientific">Paraburkholderia phytofirmans OLGA172</name>
    <dbReference type="NCBI Taxonomy" id="1417228"/>
    <lineage>
        <taxon>Bacteria</taxon>
        <taxon>Pseudomonadati</taxon>
        <taxon>Pseudomonadota</taxon>
        <taxon>Betaproteobacteria</taxon>
        <taxon>Burkholderiales</taxon>
        <taxon>Burkholderiaceae</taxon>
        <taxon>Paraburkholderia</taxon>
    </lineage>
</organism>
<dbReference type="OrthoDB" id="4485927at2"/>
<dbReference type="GO" id="GO:0008270">
    <property type="term" value="F:zinc ion binding"/>
    <property type="evidence" value="ECO:0007669"/>
    <property type="project" value="InterPro"/>
</dbReference>
<evidence type="ECO:0000259" key="1">
    <source>
        <dbReference type="Pfam" id="PF01844"/>
    </source>
</evidence>
<evidence type="ECO:0000313" key="2">
    <source>
        <dbReference type="EMBL" id="ANB74382.1"/>
    </source>
</evidence>
<dbReference type="GO" id="GO:0004519">
    <property type="term" value="F:endonuclease activity"/>
    <property type="evidence" value="ECO:0007669"/>
    <property type="project" value="InterPro"/>
</dbReference>
<dbReference type="GO" id="GO:0003676">
    <property type="term" value="F:nucleic acid binding"/>
    <property type="evidence" value="ECO:0007669"/>
    <property type="project" value="InterPro"/>
</dbReference>
<dbReference type="EMBL" id="CP014578">
    <property type="protein sequence ID" value="ANB74382.1"/>
    <property type="molecule type" value="Genomic_DNA"/>
</dbReference>
<proteinExistence type="predicted"/>
<sequence length="235" mass="26850">MRPVVRGAWPTDDEGNQVAFSTYSMARGELIKRLGECCSYCEQHLDSSLAVEHVQPKKPPGAVTNDPTREFNWENFLLACTNCNSTKSNHDIDLDDHLWPDRDNTFLALIYKQGGLVEAAPGTEHTRAQNIVELVGLDKVPTDHEQETEASDRRWNNRREAWDIAELSKLNLAQFDYPQMRAQIVLQIQGYWSIWMTVFHDDPDMLERILDRIPGTAKHCFDAANGYRAVPRVLP</sequence>
<dbReference type="RefSeq" id="WP_063497682.1">
    <property type="nucleotide sequence ID" value="NZ_CP014578.1"/>
</dbReference>
<evidence type="ECO:0000313" key="3">
    <source>
        <dbReference type="Proteomes" id="UP000076852"/>
    </source>
</evidence>
<accession>A0A160FP39</accession>
<keyword evidence="3" id="KW-1185">Reference proteome</keyword>
<dbReference type="KEGG" id="buz:AYM40_19895"/>
<dbReference type="Proteomes" id="UP000076852">
    <property type="component" value="Chromosome 1"/>
</dbReference>
<dbReference type="Pfam" id="PF01844">
    <property type="entry name" value="HNH"/>
    <property type="match status" value="1"/>
</dbReference>
<dbReference type="Gene3D" id="1.10.30.50">
    <property type="match status" value="1"/>
</dbReference>
<dbReference type="STRING" id="1804984.AYM40_19895"/>
<feature type="domain" description="HNH" evidence="1">
    <location>
        <begin position="38"/>
        <end position="89"/>
    </location>
</feature>
<dbReference type="AlphaFoldDB" id="A0A160FP39"/>
<reference evidence="2 3" key="1">
    <citation type="journal article" date="2016" name="Gene">
        <title>PacBio SMRT assembly of a complex multi-replicon genome reveals chlorocatechol degradative operon in a region of genome plasticity.</title>
        <authorList>
            <person name="Ricker N."/>
            <person name="Shen S.Y."/>
            <person name="Goordial J."/>
            <person name="Jin S."/>
            <person name="Fulthorpe R.R."/>
        </authorList>
    </citation>
    <scope>NUCLEOTIDE SEQUENCE [LARGE SCALE GENOMIC DNA]</scope>
    <source>
        <strain evidence="2 3">OLGA172</strain>
    </source>
</reference>
<gene>
    <name evidence="2" type="ORF">AYM40_19895</name>
</gene>
<dbReference type="InterPro" id="IPR002711">
    <property type="entry name" value="HNH"/>
</dbReference>
<protein>
    <recommendedName>
        <fullName evidence="1">HNH domain-containing protein</fullName>
    </recommendedName>
</protein>
<name>A0A160FP39_9BURK</name>